<dbReference type="GO" id="GO:0043138">
    <property type="term" value="F:3'-5' DNA helicase activity"/>
    <property type="evidence" value="ECO:0007669"/>
    <property type="project" value="UniProtKB-EC"/>
</dbReference>
<dbReference type="PANTHER" id="PTHR13710">
    <property type="entry name" value="DNA HELICASE RECQ FAMILY MEMBER"/>
    <property type="match status" value="1"/>
</dbReference>
<accession>A0A0D3ICK2</accession>
<dbReference type="OMA" id="NITHEVR"/>
<dbReference type="GO" id="GO:0005694">
    <property type="term" value="C:chromosome"/>
    <property type="evidence" value="ECO:0007669"/>
    <property type="project" value="TreeGrafter"/>
</dbReference>
<comment type="catalytic activity">
    <reaction evidence="4">
        <text>Couples ATP hydrolysis with the unwinding of duplex DNA by translocating in the 3'-5' direction.</text>
        <dbReference type="EC" id="5.6.2.4"/>
    </reaction>
</comment>
<dbReference type="PANTHER" id="PTHR13710:SF155">
    <property type="entry name" value="ATP-DEPENDENT DNA HELICASE Q-LIKE 3"/>
    <property type="match status" value="1"/>
</dbReference>
<dbReference type="EC" id="5.6.2.4" evidence="5"/>
<keyword evidence="2" id="KW-0547">Nucleotide-binding</keyword>
<dbReference type="SUPFAM" id="SSF52540">
    <property type="entry name" value="P-loop containing nucleoside triphosphate hydrolases"/>
    <property type="match status" value="1"/>
</dbReference>
<dbReference type="GO" id="GO:0005524">
    <property type="term" value="F:ATP binding"/>
    <property type="evidence" value="ECO:0007669"/>
    <property type="project" value="UniProtKB-KW"/>
</dbReference>
<evidence type="ECO:0000259" key="7">
    <source>
        <dbReference type="PROSITE" id="PS51194"/>
    </source>
</evidence>
<reference evidence="8" key="2">
    <citation type="submission" date="2024-10" db="UniProtKB">
        <authorList>
            <consortium name="EnsemblProtists"/>
        </authorList>
    </citation>
    <scope>IDENTIFICATION</scope>
</reference>
<keyword evidence="3" id="KW-0067">ATP-binding</keyword>
<name>A0A0D3ICK2_EMIH1</name>
<evidence type="ECO:0000256" key="4">
    <source>
        <dbReference type="ARBA" id="ARBA00034617"/>
    </source>
</evidence>
<dbReference type="GO" id="GO:0000724">
    <property type="term" value="P:double-strand break repair via homologous recombination"/>
    <property type="evidence" value="ECO:0007669"/>
    <property type="project" value="TreeGrafter"/>
</dbReference>
<dbReference type="GO" id="GO:0009378">
    <property type="term" value="F:four-way junction helicase activity"/>
    <property type="evidence" value="ECO:0007669"/>
    <property type="project" value="TreeGrafter"/>
</dbReference>
<dbReference type="InterPro" id="IPR014001">
    <property type="entry name" value="Helicase_ATP-bd"/>
</dbReference>
<feature type="domain" description="Helicase C-terminal" evidence="7">
    <location>
        <begin position="118"/>
        <end position="228"/>
    </location>
</feature>
<dbReference type="eggNOG" id="KOG0352">
    <property type="taxonomic scope" value="Eukaryota"/>
</dbReference>
<dbReference type="EnsemblProtists" id="EOD08987">
    <property type="protein sequence ID" value="EOD08987"/>
    <property type="gene ID" value="EMIHUDRAFT_55469"/>
</dbReference>
<dbReference type="InterPro" id="IPR027417">
    <property type="entry name" value="P-loop_NTPase"/>
</dbReference>
<evidence type="ECO:0000256" key="1">
    <source>
        <dbReference type="ARBA" id="ARBA00005446"/>
    </source>
</evidence>
<feature type="domain" description="Helicase ATP-binding" evidence="6">
    <location>
        <begin position="1"/>
        <end position="91"/>
    </location>
</feature>
<dbReference type="Proteomes" id="UP000013827">
    <property type="component" value="Unassembled WGS sequence"/>
</dbReference>
<evidence type="ECO:0000256" key="3">
    <source>
        <dbReference type="ARBA" id="ARBA00022840"/>
    </source>
</evidence>
<organism evidence="8 9">
    <name type="scientific">Emiliania huxleyi (strain CCMP1516)</name>
    <dbReference type="NCBI Taxonomy" id="280463"/>
    <lineage>
        <taxon>Eukaryota</taxon>
        <taxon>Haptista</taxon>
        <taxon>Haptophyta</taxon>
        <taxon>Prymnesiophyceae</taxon>
        <taxon>Isochrysidales</taxon>
        <taxon>Noelaerhabdaceae</taxon>
        <taxon>Emiliania</taxon>
    </lineage>
</organism>
<evidence type="ECO:0000313" key="8">
    <source>
        <dbReference type="EnsemblProtists" id="EOD08987"/>
    </source>
</evidence>
<dbReference type="Pfam" id="PF00271">
    <property type="entry name" value="Helicase_C"/>
    <property type="match status" value="1"/>
</dbReference>
<dbReference type="InterPro" id="IPR011545">
    <property type="entry name" value="DEAD/DEAH_box_helicase_dom"/>
</dbReference>
<dbReference type="PROSITE" id="PS51192">
    <property type="entry name" value="HELICASE_ATP_BIND_1"/>
    <property type="match status" value="1"/>
</dbReference>
<dbReference type="PaxDb" id="2903-EOD08987"/>
<comment type="similarity">
    <text evidence="1">Belongs to the helicase family. RecQ subfamily.</text>
</comment>
<dbReference type="GO" id="GO:0005737">
    <property type="term" value="C:cytoplasm"/>
    <property type="evidence" value="ECO:0007669"/>
    <property type="project" value="TreeGrafter"/>
</dbReference>
<evidence type="ECO:0000259" key="6">
    <source>
        <dbReference type="PROSITE" id="PS51192"/>
    </source>
</evidence>
<sequence>MLYCSPEALGSEKLLGAVGACARRGDLRLVAVDEAHCVSTWGHDFRASYLRLGGSLRAALPPSVPLMALTATATAAVARDVCSKLRLRDPAAVRAPMDRPEIFYDVVLVDALPEGETPLAHLLRRLRRGEEGGGGGGAGRGGEGGGGGGGGSGIVYCATRESTESLAAALCEAGVSARAYHAGLPQAERQAAQGAWLAGTCRCMVATVAFGMGVDKADVRFVFHWPLP</sequence>
<proteinExistence type="inferred from homology"/>
<protein>
    <recommendedName>
        <fullName evidence="5">DNA 3'-5' helicase</fullName>
        <ecNumber evidence="5">5.6.2.4</ecNumber>
    </recommendedName>
</protein>
<reference evidence="9" key="1">
    <citation type="journal article" date="2013" name="Nature">
        <title>Pan genome of the phytoplankton Emiliania underpins its global distribution.</title>
        <authorList>
            <person name="Read B.A."/>
            <person name="Kegel J."/>
            <person name="Klute M.J."/>
            <person name="Kuo A."/>
            <person name="Lefebvre S.C."/>
            <person name="Maumus F."/>
            <person name="Mayer C."/>
            <person name="Miller J."/>
            <person name="Monier A."/>
            <person name="Salamov A."/>
            <person name="Young J."/>
            <person name="Aguilar M."/>
            <person name="Claverie J.M."/>
            <person name="Frickenhaus S."/>
            <person name="Gonzalez K."/>
            <person name="Herman E.K."/>
            <person name="Lin Y.C."/>
            <person name="Napier J."/>
            <person name="Ogata H."/>
            <person name="Sarno A.F."/>
            <person name="Shmutz J."/>
            <person name="Schroeder D."/>
            <person name="de Vargas C."/>
            <person name="Verret F."/>
            <person name="von Dassow P."/>
            <person name="Valentin K."/>
            <person name="Van de Peer Y."/>
            <person name="Wheeler G."/>
            <person name="Dacks J.B."/>
            <person name="Delwiche C.F."/>
            <person name="Dyhrman S.T."/>
            <person name="Glockner G."/>
            <person name="John U."/>
            <person name="Richards T."/>
            <person name="Worden A.Z."/>
            <person name="Zhang X."/>
            <person name="Grigoriev I.V."/>
            <person name="Allen A.E."/>
            <person name="Bidle K."/>
            <person name="Borodovsky M."/>
            <person name="Bowler C."/>
            <person name="Brownlee C."/>
            <person name="Cock J.M."/>
            <person name="Elias M."/>
            <person name="Gladyshev V.N."/>
            <person name="Groth M."/>
            <person name="Guda C."/>
            <person name="Hadaegh A."/>
            <person name="Iglesias-Rodriguez M.D."/>
            <person name="Jenkins J."/>
            <person name="Jones B.M."/>
            <person name="Lawson T."/>
            <person name="Leese F."/>
            <person name="Lindquist E."/>
            <person name="Lobanov A."/>
            <person name="Lomsadze A."/>
            <person name="Malik S.B."/>
            <person name="Marsh M.E."/>
            <person name="Mackinder L."/>
            <person name="Mock T."/>
            <person name="Mueller-Roeber B."/>
            <person name="Pagarete A."/>
            <person name="Parker M."/>
            <person name="Probert I."/>
            <person name="Quesneville H."/>
            <person name="Raines C."/>
            <person name="Rensing S.A."/>
            <person name="Riano-Pachon D.M."/>
            <person name="Richier S."/>
            <person name="Rokitta S."/>
            <person name="Shiraiwa Y."/>
            <person name="Soanes D.M."/>
            <person name="van der Giezen M."/>
            <person name="Wahlund T.M."/>
            <person name="Williams B."/>
            <person name="Wilson W."/>
            <person name="Wolfe G."/>
            <person name="Wurch L.L."/>
        </authorList>
    </citation>
    <scope>NUCLEOTIDE SEQUENCE</scope>
</reference>
<dbReference type="HOGENOM" id="CLU_001103_9_6_1"/>
<dbReference type="KEGG" id="ehx:EMIHUDRAFT_55469"/>
<dbReference type="STRING" id="2903.R1BHZ6"/>
<dbReference type="PROSITE" id="PS51194">
    <property type="entry name" value="HELICASE_CTER"/>
    <property type="match status" value="1"/>
</dbReference>
<dbReference type="Pfam" id="PF00270">
    <property type="entry name" value="DEAD"/>
    <property type="match status" value="1"/>
</dbReference>
<evidence type="ECO:0000313" key="9">
    <source>
        <dbReference type="Proteomes" id="UP000013827"/>
    </source>
</evidence>
<dbReference type="GO" id="GO:0003676">
    <property type="term" value="F:nucleic acid binding"/>
    <property type="evidence" value="ECO:0007669"/>
    <property type="project" value="InterPro"/>
</dbReference>
<keyword evidence="9" id="KW-1185">Reference proteome</keyword>
<evidence type="ECO:0000256" key="2">
    <source>
        <dbReference type="ARBA" id="ARBA00022741"/>
    </source>
</evidence>
<dbReference type="InterPro" id="IPR001650">
    <property type="entry name" value="Helicase_C-like"/>
</dbReference>
<dbReference type="Gene3D" id="3.40.50.300">
    <property type="entry name" value="P-loop containing nucleotide triphosphate hydrolases"/>
    <property type="match status" value="2"/>
</dbReference>
<evidence type="ECO:0000256" key="5">
    <source>
        <dbReference type="ARBA" id="ARBA00034808"/>
    </source>
</evidence>
<dbReference type="AlphaFoldDB" id="A0A0D3ICK2"/>